<organism evidence="3 4">
    <name type="scientific">Actinocorallia libanotica</name>
    <dbReference type="NCBI Taxonomy" id="46162"/>
    <lineage>
        <taxon>Bacteria</taxon>
        <taxon>Bacillati</taxon>
        <taxon>Actinomycetota</taxon>
        <taxon>Actinomycetes</taxon>
        <taxon>Streptosporangiales</taxon>
        <taxon>Thermomonosporaceae</taxon>
        <taxon>Actinocorallia</taxon>
    </lineage>
</organism>
<sequence>MGTFVVSGAASGIGAATTALLRGRGHEVLTVDLRDADVTADLATARGRAEAVAAVRAKAPVVHGVVPCAGIAGLTGVDPALVVSVNYFGALALVRGLRAGLAAAGSSAVVVLSSNSVTCQPGWNAEVAAACLRDDEEGARRAAETGDAVAAYPATKAALAYWARGEGVKEEWIGAGIRLNAVAPGMIATPMTDDLRKDPKLGVFADAYPSALGRPGRPEEVAEAIAFLLSDASSLMVGSVLFADGGTDALLHPTKPEGMQVGKLAVGLLHKASAAATRVRSLRGRG</sequence>
<name>A0ABP4CFD3_9ACTN</name>
<dbReference type="SUPFAM" id="SSF51735">
    <property type="entry name" value="NAD(P)-binding Rossmann-fold domains"/>
    <property type="match status" value="1"/>
</dbReference>
<gene>
    <name evidence="3" type="ORF">GCM10009550_67130</name>
</gene>
<evidence type="ECO:0000256" key="2">
    <source>
        <dbReference type="ARBA" id="ARBA00023002"/>
    </source>
</evidence>
<keyword evidence="4" id="KW-1185">Reference proteome</keyword>
<dbReference type="InterPro" id="IPR036291">
    <property type="entry name" value="NAD(P)-bd_dom_sf"/>
</dbReference>
<dbReference type="EMBL" id="BAAAHH010000040">
    <property type="protein sequence ID" value="GAA0965904.1"/>
    <property type="molecule type" value="Genomic_DNA"/>
</dbReference>
<evidence type="ECO:0000313" key="3">
    <source>
        <dbReference type="EMBL" id="GAA0965904.1"/>
    </source>
</evidence>
<dbReference type="PANTHER" id="PTHR24321:SF8">
    <property type="entry name" value="ESTRADIOL 17-BETA-DEHYDROGENASE 8-RELATED"/>
    <property type="match status" value="1"/>
</dbReference>
<accession>A0ABP4CFD3</accession>
<proteinExistence type="inferred from homology"/>
<reference evidence="4" key="1">
    <citation type="journal article" date="2019" name="Int. J. Syst. Evol. Microbiol.">
        <title>The Global Catalogue of Microorganisms (GCM) 10K type strain sequencing project: providing services to taxonomists for standard genome sequencing and annotation.</title>
        <authorList>
            <consortium name="The Broad Institute Genomics Platform"/>
            <consortium name="The Broad Institute Genome Sequencing Center for Infectious Disease"/>
            <person name="Wu L."/>
            <person name="Ma J."/>
        </authorList>
    </citation>
    <scope>NUCLEOTIDE SEQUENCE [LARGE SCALE GENOMIC DNA]</scope>
    <source>
        <strain evidence="4">JCM 10696</strain>
    </source>
</reference>
<evidence type="ECO:0000313" key="4">
    <source>
        <dbReference type="Proteomes" id="UP001500665"/>
    </source>
</evidence>
<dbReference type="InterPro" id="IPR002347">
    <property type="entry name" value="SDR_fam"/>
</dbReference>
<protein>
    <submittedName>
        <fullName evidence="3">SDR family oxidoreductase</fullName>
    </submittedName>
</protein>
<evidence type="ECO:0000256" key="1">
    <source>
        <dbReference type="ARBA" id="ARBA00006484"/>
    </source>
</evidence>
<dbReference type="Pfam" id="PF13561">
    <property type="entry name" value="adh_short_C2"/>
    <property type="match status" value="1"/>
</dbReference>
<dbReference type="RefSeq" id="WP_344245777.1">
    <property type="nucleotide sequence ID" value="NZ_BAAAHH010000040.1"/>
</dbReference>
<comment type="similarity">
    <text evidence="1">Belongs to the short-chain dehydrogenases/reductases (SDR) family.</text>
</comment>
<comment type="caution">
    <text evidence="3">The sequence shown here is derived from an EMBL/GenBank/DDBJ whole genome shotgun (WGS) entry which is preliminary data.</text>
</comment>
<dbReference type="PANTHER" id="PTHR24321">
    <property type="entry name" value="DEHYDROGENASES, SHORT CHAIN"/>
    <property type="match status" value="1"/>
</dbReference>
<dbReference type="PRINTS" id="PR00081">
    <property type="entry name" value="GDHRDH"/>
</dbReference>
<dbReference type="Gene3D" id="3.40.50.720">
    <property type="entry name" value="NAD(P)-binding Rossmann-like Domain"/>
    <property type="match status" value="1"/>
</dbReference>
<dbReference type="Proteomes" id="UP001500665">
    <property type="component" value="Unassembled WGS sequence"/>
</dbReference>
<keyword evidence="2" id="KW-0560">Oxidoreductase</keyword>